<sequence length="234" mass="24581">MARILGILGGMGPAATVAFLDRLVTLTPAEHDEDHIRVLMDMNPQVPNRHRNPPGAAEALGRMATSLRDMGAQVLAMPCNTAHAHAAAIRAAGIPFIDMIERTATAAVQTGAQRVGILATPGGQDLYVAELDRQGRDAVVLDSGDRRAFLDTVFAVKRGDVGPGPRAEMRRLAAALVSEGAQVVIAGCTEVPLLLTAEDVTVPLVDSAEVLAMACIAACIPTSSYDQWRADSVI</sequence>
<accession>A0ABX7BW41</accession>
<evidence type="ECO:0000256" key="1">
    <source>
        <dbReference type="ARBA" id="ARBA00007847"/>
    </source>
</evidence>
<evidence type="ECO:0000313" key="3">
    <source>
        <dbReference type="EMBL" id="QQQ19725.1"/>
    </source>
</evidence>
<dbReference type="Pfam" id="PF01177">
    <property type="entry name" value="Asp_Glu_race"/>
    <property type="match status" value="1"/>
</dbReference>
<dbReference type="EMBL" id="CP067977">
    <property type="protein sequence ID" value="QQQ19725.1"/>
    <property type="molecule type" value="Genomic_DNA"/>
</dbReference>
<organism evidence="3 4">
    <name type="scientific">Brevundimonas vitisensis</name>
    <dbReference type="NCBI Taxonomy" id="2800818"/>
    <lineage>
        <taxon>Bacteria</taxon>
        <taxon>Pseudomonadati</taxon>
        <taxon>Pseudomonadota</taxon>
        <taxon>Alphaproteobacteria</taxon>
        <taxon>Caulobacterales</taxon>
        <taxon>Caulobacteraceae</taxon>
        <taxon>Brevundimonas</taxon>
    </lineage>
</organism>
<proteinExistence type="inferred from homology"/>
<protein>
    <submittedName>
        <fullName evidence="3">Amino acid racemase</fullName>
        <ecNumber evidence="3">5.1.1.-</ecNumber>
    </submittedName>
</protein>
<keyword evidence="2 3" id="KW-0413">Isomerase</keyword>
<reference evidence="3 4" key="1">
    <citation type="submission" date="2021-01" db="EMBL/GenBank/DDBJ databases">
        <title>Brevundimonas vitis sp. nov., an bacterium isolated from grape (Vitis vinifera).</title>
        <authorList>
            <person name="Jiang L."/>
            <person name="Lee J."/>
        </authorList>
    </citation>
    <scope>NUCLEOTIDE SEQUENCE [LARGE SCALE GENOMIC DNA]</scope>
    <source>
        <strain evidence="3 4">GRTSA-9</strain>
    </source>
</reference>
<dbReference type="Proteomes" id="UP000595448">
    <property type="component" value="Chromosome"/>
</dbReference>
<dbReference type="PANTHER" id="PTHR21198:SF7">
    <property type="entry name" value="ASPARTATE-GLUTAMATE RACEMASE FAMILY"/>
    <property type="match status" value="1"/>
</dbReference>
<dbReference type="RefSeq" id="WP_201104092.1">
    <property type="nucleotide sequence ID" value="NZ_CP067977.1"/>
</dbReference>
<dbReference type="NCBIfam" id="TIGR00035">
    <property type="entry name" value="asp_race"/>
    <property type="match status" value="1"/>
</dbReference>
<name>A0ABX7BW41_9CAUL</name>
<keyword evidence="4" id="KW-1185">Reference proteome</keyword>
<dbReference type="EC" id="5.1.1.-" evidence="3"/>
<dbReference type="InterPro" id="IPR004380">
    <property type="entry name" value="Asp_race"/>
</dbReference>
<dbReference type="Gene3D" id="3.40.50.1860">
    <property type="match status" value="2"/>
</dbReference>
<dbReference type="InterPro" id="IPR001920">
    <property type="entry name" value="Asp/Glu_race"/>
</dbReference>
<gene>
    <name evidence="3" type="ORF">JIP62_06450</name>
</gene>
<comment type="similarity">
    <text evidence="1">Belongs to the aspartate/glutamate racemases family.</text>
</comment>
<dbReference type="InterPro" id="IPR015942">
    <property type="entry name" value="Asp/Glu/hydantoin_racemase"/>
</dbReference>
<dbReference type="GO" id="GO:0016853">
    <property type="term" value="F:isomerase activity"/>
    <property type="evidence" value="ECO:0007669"/>
    <property type="project" value="UniProtKB-KW"/>
</dbReference>
<dbReference type="PANTHER" id="PTHR21198">
    <property type="entry name" value="GLUTAMATE RACEMASE"/>
    <property type="match status" value="1"/>
</dbReference>
<evidence type="ECO:0000313" key="4">
    <source>
        <dbReference type="Proteomes" id="UP000595448"/>
    </source>
</evidence>
<dbReference type="SUPFAM" id="SSF53681">
    <property type="entry name" value="Aspartate/glutamate racemase"/>
    <property type="match status" value="2"/>
</dbReference>
<evidence type="ECO:0000256" key="2">
    <source>
        <dbReference type="ARBA" id="ARBA00023235"/>
    </source>
</evidence>